<dbReference type="Pfam" id="PF05743">
    <property type="entry name" value="UEV"/>
    <property type="match status" value="1"/>
</dbReference>
<dbReference type="Gene3D" id="6.10.140.820">
    <property type="match status" value="1"/>
</dbReference>
<protein>
    <submittedName>
        <fullName evidence="11">Suppressor protein STP22 of temperature-sensitive alpha-factor receptor and arginine permease</fullName>
    </submittedName>
</protein>
<dbReference type="GO" id="GO:0006886">
    <property type="term" value="P:intracellular protein transport"/>
    <property type="evidence" value="ECO:0007669"/>
    <property type="project" value="UniProtKB-ARBA"/>
</dbReference>
<feature type="domain" description="SB" evidence="9">
    <location>
        <begin position="404"/>
        <end position="468"/>
    </location>
</feature>
<dbReference type="GO" id="GO:0000813">
    <property type="term" value="C:ESCRT I complex"/>
    <property type="evidence" value="ECO:0007669"/>
    <property type="project" value="TreeGrafter"/>
</dbReference>
<dbReference type="Pfam" id="PF09454">
    <property type="entry name" value="Vps23_core"/>
    <property type="match status" value="1"/>
</dbReference>
<comment type="caution">
    <text evidence="11">The sequence shown here is derived from an EMBL/GenBank/DDBJ whole genome shotgun (WGS) entry which is preliminary data.</text>
</comment>
<evidence type="ECO:0000256" key="3">
    <source>
        <dbReference type="ARBA" id="ARBA00022448"/>
    </source>
</evidence>
<evidence type="ECO:0000259" key="10">
    <source>
        <dbReference type="PROSITE" id="PS51322"/>
    </source>
</evidence>
<dbReference type="InterPro" id="IPR052070">
    <property type="entry name" value="ESCRT-I_UEV_domain"/>
</dbReference>
<evidence type="ECO:0000256" key="2">
    <source>
        <dbReference type="ARBA" id="ARBA00009594"/>
    </source>
</evidence>
<reference evidence="11 12" key="1">
    <citation type="submission" date="2015-10" db="EMBL/GenBank/DDBJ databases">
        <title>Draft genomes sequences of Candida glabrata isolates 1A, 1B, 2A, 2B, 3A and 3B.</title>
        <authorList>
            <person name="Haavelsrud O.E."/>
            <person name="Gaustad P."/>
        </authorList>
    </citation>
    <scope>NUCLEOTIDE SEQUENCE [LARGE SCALE GENOMIC DNA]</scope>
    <source>
        <strain evidence="11">910700640</strain>
    </source>
</reference>
<evidence type="ECO:0000256" key="8">
    <source>
        <dbReference type="SAM" id="MobiDB-lite"/>
    </source>
</evidence>
<sequence length="468" mass="52595">MSTPLPEPVVQWLFKVIQPIYKQPKLVFHDAVQTLTEFKNLRPRTRVFTDEDGSPRLLLCLYGGIHIEQGLDVPVLIWIPESYPIAKPLLFIDLELLGKDLQLATNESVEPDGRVHTRLLRQWNPQSANLFNVIQDLADMCNAIAPIQPVTFSSTVAPGTTDAEKSPPVPPKPALPPKTTDNAIKFAGQTSSIPGPNGIPKIPERMPLQNPTQETDTTIRPSKASINPTGNGTMGPPPLPEKPQQSNALHDQLRQLNLQEPPHHDDHANPVQNTQRTFVNAVPNEVPMVDLLDSMDEKPVSDAYTQSLEKLKMTIHELSTLDQNYKKEQIESRIPQLQTAIKQFDDLYNHESEKLNWIKSSIIESRESLQKGIEDVDKETLLVEKFIAENGTTLDSNTVYTTEVPALDQLYTLVARDRALTDTIQVLARLLNCGALEFDAFIKKVRELARDQFMARLHIRKIIALLQE</sequence>
<dbReference type="GO" id="GO:0043162">
    <property type="term" value="P:ubiquitin-dependent protein catabolic process via the multivesicular body sorting pathway"/>
    <property type="evidence" value="ECO:0007669"/>
    <property type="project" value="UniProtKB-ARBA"/>
</dbReference>
<dbReference type="GO" id="GO:0072666">
    <property type="term" value="P:establishment of protein localization to vacuole"/>
    <property type="evidence" value="ECO:0007669"/>
    <property type="project" value="UniProtKB-ARBA"/>
</dbReference>
<dbReference type="InterPro" id="IPR008883">
    <property type="entry name" value="UEV_N"/>
</dbReference>
<dbReference type="VEuPathDB" id="FungiDB:B1J91_H03927g"/>
<keyword evidence="6" id="KW-0175">Coiled coil</keyword>
<evidence type="ECO:0000313" key="12">
    <source>
        <dbReference type="Proteomes" id="UP000054886"/>
    </source>
</evidence>
<evidence type="ECO:0000256" key="7">
    <source>
        <dbReference type="PROSITE-ProRule" id="PRU00644"/>
    </source>
</evidence>
<dbReference type="PANTHER" id="PTHR23306">
    <property type="entry name" value="TUMOR SUSCEPTIBILITY GENE 101 PROTEIN-RELATED"/>
    <property type="match status" value="1"/>
</dbReference>
<dbReference type="Gene3D" id="3.10.110.10">
    <property type="entry name" value="Ubiquitin Conjugating Enzyme"/>
    <property type="match status" value="1"/>
</dbReference>
<organism evidence="11 12">
    <name type="scientific">Candida glabrata</name>
    <name type="common">Yeast</name>
    <name type="synonym">Torulopsis glabrata</name>
    <dbReference type="NCBI Taxonomy" id="5478"/>
    <lineage>
        <taxon>Eukaryota</taxon>
        <taxon>Fungi</taxon>
        <taxon>Dikarya</taxon>
        <taxon>Ascomycota</taxon>
        <taxon>Saccharomycotina</taxon>
        <taxon>Saccharomycetes</taxon>
        <taxon>Saccharomycetales</taxon>
        <taxon>Saccharomycetaceae</taxon>
        <taxon>Nakaseomyces</taxon>
    </lineage>
</organism>
<accession>A0A0W0CUN5</accession>
<dbReference type="VEuPathDB" id="FungiDB:GVI51_H03707"/>
<keyword evidence="11" id="KW-0675">Receptor</keyword>
<feature type="compositionally biased region" description="Polar residues" evidence="8">
    <location>
        <begin position="209"/>
        <end position="226"/>
    </location>
</feature>
<dbReference type="SUPFAM" id="SSF140111">
    <property type="entry name" value="Endosomal sorting complex assembly domain"/>
    <property type="match status" value="1"/>
</dbReference>
<dbReference type="VEuPathDB" id="FungiDB:CAGL0H03927g"/>
<keyword evidence="5 7" id="KW-0653">Protein transport</keyword>
<dbReference type="CDD" id="cd11685">
    <property type="entry name" value="UEV_TSG101-like"/>
    <property type="match status" value="1"/>
</dbReference>
<feature type="domain" description="UEV" evidence="10">
    <location>
        <begin position="8"/>
        <end position="151"/>
    </location>
</feature>
<dbReference type="AlphaFoldDB" id="A0A0W0CUN5"/>
<dbReference type="InterPro" id="IPR016135">
    <property type="entry name" value="UBQ-conjugating_enzyme/RWD"/>
</dbReference>
<dbReference type="EMBL" id="LLZZ01000120">
    <property type="protein sequence ID" value="KTB03317.1"/>
    <property type="molecule type" value="Genomic_DNA"/>
</dbReference>
<keyword evidence="3 7" id="KW-0813">Transport</keyword>
<dbReference type="PROSITE" id="PS51312">
    <property type="entry name" value="SB"/>
    <property type="match status" value="1"/>
</dbReference>
<evidence type="ECO:0000256" key="6">
    <source>
        <dbReference type="ARBA" id="ARBA00023054"/>
    </source>
</evidence>
<gene>
    <name evidence="11" type="ORF">AO440_002061</name>
</gene>
<keyword evidence="4" id="KW-0967">Endosome</keyword>
<dbReference type="SUPFAM" id="SSF54495">
    <property type="entry name" value="UBC-like"/>
    <property type="match status" value="1"/>
</dbReference>
<name>A0A0W0CUN5_CANGB</name>
<dbReference type="VEuPathDB" id="FungiDB:GWK60_H03707"/>
<comment type="similarity">
    <text evidence="2">Belongs to the ubiquitin-conjugating enzyme family. UEV subfamily.</text>
</comment>
<dbReference type="InterPro" id="IPR037202">
    <property type="entry name" value="ESCRT_assembly_dom"/>
</dbReference>
<evidence type="ECO:0000256" key="4">
    <source>
        <dbReference type="ARBA" id="ARBA00022753"/>
    </source>
</evidence>
<dbReference type="Proteomes" id="UP000054886">
    <property type="component" value="Unassembled WGS sequence"/>
</dbReference>
<dbReference type="PROSITE" id="PS51322">
    <property type="entry name" value="UEV"/>
    <property type="match status" value="1"/>
</dbReference>
<proteinExistence type="inferred from homology"/>
<comment type="subcellular location">
    <subcellularLocation>
        <location evidence="1">Endosome</location>
    </subcellularLocation>
</comment>
<feature type="region of interest" description="Disordered" evidence="8">
    <location>
        <begin position="155"/>
        <end position="248"/>
    </location>
</feature>
<evidence type="ECO:0000256" key="1">
    <source>
        <dbReference type="ARBA" id="ARBA00004177"/>
    </source>
</evidence>
<dbReference type="GO" id="GO:0043130">
    <property type="term" value="F:ubiquitin binding"/>
    <property type="evidence" value="ECO:0007669"/>
    <property type="project" value="TreeGrafter"/>
</dbReference>
<dbReference type="InterPro" id="IPR017916">
    <property type="entry name" value="SB_dom"/>
</dbReference>
<feature type="compositionally biased region" description="Pro residues" evidence="8">
    <location>
        <begin position="167"/>
        <end position="176"/>
    </location>
</feature>
<dbReference type="PANTHER" id="PTHR23306:SF3">
    <property type="entry name" value="TUMOR SUPPRESSOR PROTEIN 101"/>
    <property type="match status" value="1"/>
</dbReference>
<evidence type="ECO:0000256" key="5">
    <source>
        <dbReference type="ARBA" id="ARBA00022927"/>
    </source>
</evidence>
<evidence type="ECO:0000313" key="11">
    <source>
        <dbReference type="EMBL" id="KTB03317.1"/>
    </source>
</evidence>
<evidence type="ECO:0000259" key="9">
    <source>
        <dbReference type="PROSITE" id="PS51312"/>
    </source>
</evidence>